<evidence type="ECO:0000259" key="1">
    <source>
        <dbReference type="Pfam" id="PF09862"/>
    </source>
</evidence>
<protein>
    <submittedName>
        <fullName evidence="3">DUF2089 domain-containing protein</fullName>
    </submittedName>
</protein>
<accession>A0A7L6N7T8</accession>
<dbReference type="InterPro" id="IPR053957">
    <property type="entry name" value="DUF2089_Zn_ribbon"/>
</dbReference>
<dbReference type="InterPro" id="IPR018658">
    <property type="entry name" value="DUF2089"/>
</dbReference>
<evidence type="ECO:0000259" key="2">
    <source>
        <dbReference type="Pfam" id="PF22747"/>
    </source>
</evidence>
<dbReference type="EMBL" id="CP051151">
    <property type="protein sequence ID" value="QLY40599.1"/>
    <property type="molecule type" value="Genomic_DNA"/>
</dbReference>
<dbReference type="Pfam" id="PF09862">
    <property type="entry name" value="DUF2089"/>
    <property type="match status" value="1"/>
</dbReference>
<sequence length="152" mass="17710">MRDFEREIEKKIEEKFKGKFKKYPVMSECPVCQHDLEVTHLSCSNCHTELEGRFTLSKFNYLNTDKLYFIEIFVKNRGNIKAIEKEMGYSYPTIKKMLDEVIEELGYSADAKEEEAEDVDQTPKKSKIEILDMIDKGQVSVEEAAKLLAKIK</sequence>
<evidence type="ECO:0000313" key="4">
    <source>
        <dbReference type="Proteomes" id="UP000512167"/>
    </source>
</evidence>
<dbReference type="AlphaFoldDB" id="A0A7L6N7T8"/>
<feature type="domain" description="DUF2089" evidence="2">
    <location>
        <begin position="29"/>
        <end position="59"/>
    </location>
</feature>
<keyword evidence="4" id="KW-1185">Reference proteome</keyword>
<gene>
    <name evidence="3" type="ORF">HF295_06975</name>
</gene>
<dbReference type="Proteomes" id="UP000512167">
    <property type="component" value="Chromosome"/>
</dbReference>
<dbReference type="RefSeq" id="WP_312031445.1">
    <property type="nucleotide sequence ID" value="NZ_CP051151.1"/>
</dbReference>
<dbReference type="KEGG" id="tbk:HF295_06975"/>
<feature type="domain" description="DUF2089" evidence="1">
    <location>
        <begin position="62"/>
        <end position="107"/>
    </location>
</feature>
<organism evidence="3 4">
    <name type="scientific">Hujiaoplasma nucleasis</name>
    <dbReference type="NCBI Taxonomy" id="2725268"/>
    <lineage>
        <taxon>Bacteria</taxon>
        <taxon>Bacillati</taxon>
        <taxon>Mycoplasmatota</taxon>
        <taxon>Mollicutes</taxon>
        <taxon>Candidatus Izemoplasmatales</taxon>
        <taxon>Hujiaoplasmataceae</taxon>
        <taxon>Hujiaoplasma</taxon>
    </lineage>
</organism>
<evidence type="ECO:0000313" key="3">
    <source>
        <dbReference type="EMBL" id="QLY40599.1"/>
    </source>
</evidence>
<proteinExistence type="predicted"/>
<reference evidence="3 4" key="1">
    <citation type="submission" date="2020-04" db="EMBL/GenBank/DDBJ databases">
        <authorList>
            <person name="Zheng R.K."/>
            <person name="Sun C.M."/>
        </authorList>
    </citation>
    <scope>NUCLEOTIDE SEQUENCE [LARGE SCALE GENOMIC DNA]</scope>
    <source>
        <strain evidence="4">zrk29</strain>
    </source>
</reference>
<dbReference type="Pfam" id="PF22747">
    <property type="entry name" value="Zn_ribbon_DUF2089"/>
    <property type="match status" value="1"/>
</dbReference>
<name>A0A7L6N7T8_9MOLU</name>